<gene>
    <name evidence="2" type="ORF">CPOL0286_LOCUS5359</name>
</gene>
<feature type="region of interest" description="Disordered" evidence="1">
    <location>
        <begin position="1"/>
        <end position="23"/>
    </location>
</feature>
<evidence type="ECO:0000313" key="2">
    <source>
        <dbReference type="EMBL" id="CAE2205704.1"/>
    </source>
</evidence>
<name>A0A7S4M7Y2_9EUKA</name>
<proteinExistence type="predicted"/>
<accession>A0A7S4M7Y2</accession>
<dbReference type="AlphaFoldDB" id="A0A7S4M7Y2"/>
<organism evidence="2">
    <name type="scientific">Prymnesium polylepis</name>
    <dbReference type="NCBI Taxonomy" id="72548"/>
    <lineage>
        <taxon>Eukaryota</taxon>
        <taxon>Haptista</taxon>
        <taxon>Haptophyta</taxon>
        <taxon>Prymnesiophyceae</taxon>
        <taxon>Prymnesiales</taxon>
        <taxon>Prymnesiaceae</taxon>
        <taxon>Prymnesium</taxon>
    </lineage>
</organism>
<reference evidence="2" key="1">
    <citation type="submission" date="2021-01" db="EMBL/GenBank/DDBJ databases">
        <authorList>
            <person name="Corre E."/>
            <person name="Pelletier E."/>
            <person name="Niang G."/>
            <person name="Scheremetjew M."/>
            <person name="Finn R."/>
            <person name="Kale V."/>
            <person name="Holt S."/>
            <person name="Cochrane G."/>
            <person name="Meng A."/>
            <person name="Brown T."/>
            <person name="Cohen L."/>
        </authorList>
    </citation>
    <scope>NUCLEOTIDE SEQUENCE</scope>
    <source>
        <strain evidence="2">UIO037</strain>
    </source>
</reference>
<protein>
    <submittedName>
        <fullName evidence="2">Uncharacterized protein</fullName>
    </submittedName>
</protein>
<dbReference type="EMBL" id="HBKO01012029">
    <property type="protein sequence ID" value="CAE2205704.1"/>
    <property type="molecule type" value="Transcribed_RNA"/>
</dbReference>
<evidence type="ECO:0000256" key="1">
    <source>
        <dbReference type="SAM" id="MobiDB-lite"/>
    </source>
</evidence>
<sequence>MPSGKVDHKDSRRHRLVDADGGSRLRTADGHLLSVPAHALPHAQRALTLRAHARESRLDMRRDAVWEHERDMWTYDEEDDDGADAAADQTLSDFLPASIMSAPQSTWERGRSIVEELIGLARAPALADVTARARAEGLTMEELASVCISIVETAHGLWDAPAADAAVDTALKLLEAIGSSDSDDRPAAPEPLGVA</sequence>